<evidence type="ECO:0000256" key="1">
    <source>
        <dbReference type="SAM" id="MobiDB-lite"/>
    </source>
</evidence>
<name>A0A1S4DKS5_TOBAC</name>
<dbReference type="RefSeq" id="XP_016513884.1">
    <property type="nucleotide sequence ID" value="XM_016658398.1"/>
</dbReference>
<proteinExistence type="predicted"/>
<organism evidence="2">
    <name type="scientific">Nicotiana tabacum</name>
    <name type="common">Common tobacco</name>
    <dbReference type="NCBI Taxonomy" id="4097"/>
    <lineage>
        <taxon>Eukaryota</taxon>
        <taxon>Viridiplantae</taxon>
        <taxon>Streptophyta</taxon>
        <taxon>Embryophyta</taxon>
        <taxon>Tracheophyta</taxon>
        <taxon>Spermatophyta</taxon>
        <taxon>Magnoliopsida</taxon>
        <taxon>eudicotyledons</taxon>
        <taxon>Gunneridae</taxon>
        <taxon>Pentapetalae</taxon>
        <taxon>asterids</taxon>
        <taxon>lamiids</taxon>
        <taxon>Solanales</taxon>
        <taxon>Solanaceae</taxon>
        <taxon>Nicotianoideae</taxon>
        <taxon>Nicotianeae</taxon>
        <taxon>Nicotiana</taxon>
    </lineage>
</organism>
<dbReference type="KEGG" id="nta:107830759"/>
<protein>
    <submittedName>
        <fullName evidence="2">Glycine-rich protein DOT1-like</fullName>
    </submittedName>
</protein>
<accession>A0A1S4DKS5</accession>
<feature type="region of interest" description="Disordered" evidence="1">
    <location>
        <begin position="1"/>
        <end position="51"/>
    </location>
</feature>
<gene>
    <name evidence="2" type="primary">LOC107830759</name>
</gene>
<reference evidence="2" key="1">
    <citation type="submission" date="2025-08" db="UniProtKB">
        <authorList>
            <consortium name="RefSeq"/>
        </authorList>
    </citation>
    <scope>IDENTIFICATION</scope>
</reference>
<sequence length="118" mass="11165">MPGGKGGGGGGGKGGGGGGKGGGGGGGAGKGGGGSAKGSGGGGSGGGGAMKAPGGGGEYISRAGFELLLRPSSALVYIDACSPIVNINILRLQATLCPLLATRKHWREVKRERYILVQ</sequence>
<dbReference type="AlphaFoldDB" id="A0A1S4DKS5"/>
<dbReference type="OMA" id="LATRKHW"/>
<dbReference type="PaxDb" id="4097-A0A1S4DKS5"/>
<dbReference type="STRING" id="4097.A0A1S4DKS5"/>
<evidence type="ECO:0000313" key="2">
    <source>
        <dbReference type="RefSeq" id="XP_016513884.1"/>
    </source>
</evidence>